<dbReference type="PANTHER" id="PTHR10815:SF5">
    <property type="entry name" value="METHYLATED-DNA--PROTEIN-CYSTEINE METHYLTRANSFERASE"/>
    <property type="match status" value="1"/>
</dbReference>
<protein>
    <recommendedName>
        <fullName evidence="3">methylated-DNA--[protein]-cysteine S-methyltransferase</fullName>
        <ecNumber evidence="3">2.1.1.63</ecNumber>
    </recommendedName>
</protein>
<dbReference type="Pfam" id="PF12833">
    <property type="entry name" value="HTH_18"/>
    <property type="match status" value="1"/>
</dbReference>
<dbReference type="InterPro" id="IPR016221">
    <property type="entry name" value="Bifunct_regulatory_prot_Ada"/>
</dbReference>
<dbReference type="Pfam" id="PF02870">
    <property type="entry name" value="Methyltransf_1N"/>
    <property type="match status" value="1"/>
</dbReference>
<evidence type="ECO:0000256" key="1">
    <source>
        <dbReference type="ARBA" id="ARBA00001286"/>
    </source>
</evidence>
<name>A0AAN0MBD7_9RHOB</name>
<reference evidence="13 14" key="2">
    <citation type="submission" date="2024-08" db="EMBL/GenBank/DDBJ databases">
        <title>Phylogenomic analyses of a clade within the roseobacter group suggest taxonomic reassignments of species of the genera Aestuariivita, Citreicella, Loktanella, Nautella, Pelagibaca, Ruegeria, Thalassobius, Thiobacimonas and Tropicibacter, and the proposal o.</title>
        <authorList>
            <person name="Jeon C.O."/>
        </authorList>
    </citation>
    <scope>NUCLEOTIDE SEQUENCE [LARGE SCALE GENOMIC DNA]</scope>
    <source>
        <strain evidence="13 14">SS1-5</strain>
    </source>
</reference>
<gene>
    <name evidence="13" type="ORF">AABB31_16210</name>
</gene>
<evidence type="ECO:0000256" key="10">
    <source>
        <dbReference type="PIRSR" id="PIRSR000409-1"/>
    </source>
</evidence>
<evidence type="ECO:0000256" key="8">
    <source>
        <dbReference type="ARBA" id="ARBA00023204"/>
    </source>
</evidence>
<dbReference type="Gene3D" id="1.10.10.60">
    <property type="entry name" value="Homeodomain-like"/>
    <property type="match status" value="1"/>
</dbReference>
<dbReference type="Gene3D" id="3.30.160.70">
    <property type="entry name" value="Methylated DNA-protein cysteine methyltransferase domain"/>
    <property type="match status" value="1"/>
</dbReference>
<dbReference type="InterPro" id="IPR035451">
    <property type="entry name" value="Ada-like_dom_sf"/>
</dbReference>
<dbReference type="InterPro" id="IPR004026">
    <property type="entry name" value="Ada_DNA_repair_Zn-bd"/>
</dbReference>
<evidence type="ECO:0000256" key="4">
    <source>
        <dbReference type="ARBA" id="ARBA00022603"/>
    </source>
</evidence>
<dbReference type="AlphaFoldDB" id="A0AAN0MBD7"/>
<comment type="cofactor">
    <cofactor evidence="11">
        <name>Zn(2+)</name>
        <dbReference type="ChEBI" id="CHEBI:29105"/>
    </cofactor>
    <text evidence="11">Binds 1 zinc ion per subunit.</text>
</comment>
<dbReference type="Pfam" id="PF01035">
    <property type="entry name" value="DNA_binding_1"/>
    <property type="match status" value="1"/>
</dbReference>
<dbReference type="GO" id="GO:0003908">
    <property type="term" value="F:methylated-DNA-[protein]-cysteine S-methyltransferase activity"/>
    <property type="evidence" value="ECO:0007669"/>
    <property type="project" value="UniProtKB-EC"/>
</dbReference>
<evidence type="ECO:0000259" key="12">
    <source>
        <dbReference type="PROSITE" id="PS01124"/>
    </source>
</evidence>
<feature type="binding site" evidence="11">
    <location>
        <position position="68"/>
    </location>
    <ligand>
        <name>Zn(2+)</name>
        <dbReference type="ChEBI" id="CHEBI:29105"/>
    </ligand>
</feature>
<dbReference type="InterPro" id="IPR036631">
    <property type="entry name" value="MGMT_N_sf"/>
</dbReference>
<evidence type="ECO:0000256" key="11">
    <source>
        <dbReference type="PIRSR" id="PIRSR000409-3"/>
    </source>
</evidence>
<dbReference type="RefSeq" id="WP_342075885.1">
    <property type="nucleotide sequence ID" value="NZ_CP151767.2"/>
</dbReference>
<evidence type="ECO:0000256" key="7">
    <source>
        <dbReference type="ARBA" id="ARBA00023159"/>
    </source>
</evidence>
<dbReference type="Gene3D" id="3.40.10.10">
    <property type="entry name" value="DNA Methylphosphotriester Repair Domain"/>
    <property type="match status" value="1"/>
</dbReference>
<dbReference type="GO" id="GO:0008270">
    <property type="term" value="F:zinc ion binding"/>
    <property type="evidence" value="ECO:0007669"/>
    <property type="project" value="InterPro"/>
</dbReference>
<comment type="catalytic activity">
    <reaction evidence="1">
        <text>a 4-O-methyl-thymidine in DNA + L-cysteinyl-[protein] = a thymidine in DNA + S-methyl-L-cysteinyl-[protein]</text>
        <dbReference type="Rhea" id="RHEA:53428"/>
        <dbReference type="Rhea" id="RHEA-COMP:10131"/>
        <dbReference type="Rhea" id="RHEA-COMP:10132"/>
        <dbReference type="Rhea" id="RHEA-COMP:13555"/>
        <dbReference type="Rhea" id="RHEA-COMP:13556"/>
        <dbReference type="ChEBI" id="CHEBI:29950"/>
        <dbReference type="ChEBI" id="CHEBI:82612"/>
        <dbReference type="ChEBI" id="CHEBI:137386"/>
        <dbReference type="ChEBI" id="CHEBI:137387"/>
        <dbReference type="EC" id="2.1.1.63"/>
    </reaction>
</comment>
<dbReference type="SUPFAM" id="SSF46767">
    <property type="entry name" value="Methylated DNA-protein cysteine methyltransferase, C-terminal domain"/>
    <property type="match status" value="1"/>
</dbReference>
<evidence type="ECO:0000313" key="14">
    <source>
        <dbReference type="Proteomes" id="UP001470809"/>
    </source>
</evidence>
<dbReference type="SUPFAM" id="SSF57884">
    <property type="entry name" value="Ada DNA repair protein, N-terminal domain (N-Ada 10)"/>
    <property type="match status" value="1"/>
</dbReference>
<evidence type="ECO:0000256" key="2">
    <source>
        <dbReference type="ARBA" id="ARBA00008711"/>
    </source>
</evidence>
<feature type="binding site" evidence="11">
    <location>
        <position position="37"/>
    </location>
    <ligand>
        <name>Zn(2+)</name>
        <dbReference type="ChEBI" id="CHEBI:29105"/>
    </ligand>
</feature>
<dbReference type="GO" id="GO:0003700">
    <property type="term" value="F:DNA-binding transcription factor activity"/>
    <property type="evidence" value="ECO:0007669"/>
    <property type="project" value="InterPro"/>
</dbReference>
<dbReference type="NCBIfam" id="TIGR00589">
    <property type="entry name" value="ogt"/>
    <property type="match status" value="1"/>
</dbReference>
<accession>A0AAN0MBD7</accession>
<dbReference type="EMBL" id="CP151767">
    <property type="protein sequence ID" value="WZU66563.1"/>
    <property type="molecule type" value="Genomic_DNA"/>
</dbReference>
<keyword evidence="5" id="KW-0808">Transferase</keyword>
<keyword evidence="8" id="KW-0234">DNA repair</keyword>
<dbReference type="PANTHER" id="PTHR10815">
    <property type="entry name" value="METHYLATED-DNA--PROTEIN-CYSTEINE METHYLTRANSFERASE"/>
    <property type="match status" value="1"/>
</dbReference>
<feature type="domain" description="HTH araC/xylS-type" evidence="12">
    <location>
        <begin position="108"/>
        <end position="180"/>
    </location>
</feature>
<dbReference type="InterPro" id="IPR008332">
    <property type="entry name" value="MethylG_MeTrfase_N"/>
</dbReference>
<dbReference type="PROSITE" id="PS01124">
    <property type="entry name" value="HTH_ARAC_FAMILY_2"/>
    <property type="match status" value="1"/>
</dbReference>
<dbReference type="InterPro" id="IPR018060">
    <property type="entry name" value="HTH_AraC"/>
</dbReference>
<dbReference type="Gene3D" id="1.10.10.10">
    <property type="entry name" value="Winged helix-like DNA-binding domain superfamily/Winged helix DNA-binding domain"/>
    <property type="match status" value="1"/>
</dbReference>
<evidence type="ECO:0000256" key="3">
    <source>
        <dbReference type="ARBA" id="ARBA00011918"/>
    </source>
</evidence>
<keyword evidence="14" id="KW-1185">Reference proteome</keyword>
<sequence length="353" mass="39056">MLFDLPSDDTLYEALLRRDPRYDGRAYVGVSTTGVFCRLTCPARKPLRAHCSFYPDLGACLDAGFRPCKRCHPLAPAAAADPAIKDLMAALDADPGYRWGEADLVRRGYDPSTIRRSFKRHFGMTFLDMARQRRLAQGFTALETGKVIDAQLDAGFESPQAFRTAFARLLGAPPNSFPKGAMLRAAYINTPLGSMIAVTDKSALHLLEFADRKALPTELKRLRKMVKDDIGIGRFAIFAQLQTELGRYFSGESAVFNIPLVMHGSAFTRQVWQALRKIPAGDTRSYSALAREMGTPQSTRAVARANGVNQIALIIPCHRVIAADGQSTGYGGGLWRKQKLIELERHYAKRKTS</sequence>
<dbReference type="GO" id="GO:0043565">
    <property type="term" value="F:sequence-specific DNA binding"/>
    <property type="evidence" value="ECO:0007669"/>
    <property type="project" value="InterPro"/>
</dbReference>
<feature type="active site" description="Nucleophile; methyl group acceptor from either O6-methylguanine or O4-methylthymine" evidence="10">
    <location>
        <position position="317"/>
    </location>
</feature>
<dbReference type="InterPro" id="IPR036217">
    <property type="entry name" value="MethylDNA_cys_MeTrfase_DNAb"/>
</dbReference>
<dbReference type="GO" id="GO:0032259">
    <property type="term" value="P:methylation"/>
    <property type="evidence" value="ECO:0007669"/>
    <property type="project" value="UniProtKB-KW"/>
</dbReference>
<feature type="binding site" evidence="11">
    <location>
        <position position="71"/>
    </location>
    <ligand>
        <name>Zn(2+)</name>
        <dbReference type="ChEBI" id="CHEBI:29105"/>
    </ligand>
</feature>
<dbReference type="PIRSF" id="PIRSF000409">
    <property type="entry name" value="Ada"/>
    <property type="match status" value="1"/>
</dbReference>
<dbReference type="InterPro" id="IPR001497">
    <property type="entry name" value="MethylDNA_cys_MeTrfase_AS"/>
</dbReference>
<dbReference type="PROSITE" id="PS00374">
    <property type="entry name" value="MGMT"/>
    <property type="match status" value="1"/>
</dbReference>
<keyword evidence="7" id="KW-0010">Activator</keyword>
<dbReference type="Proteomes" id="UP001470809">
    <property type="component" value="Chromosome"/>
</dbReference>
<evidence type="ECO:0000256" key="9">
    <source>
        <dbReference type="ARBA" id="ARBA00049348"/>
    </source>
</evidence>
<evidence type="ECO:0000313" key="13">
    <source>
        <dbReference type="EMBL" id="WZU66563.1"/>
    </source>
</evidence>
<feature type="binding site" evidence="11">
    <location>
        <position position="41"/>
    </location>
    <ligand>
        <name>Zn(2+)</name>
        <dbReference type="ChEBI" id="CHEBI:29105"/>
    </ligand>
</feature>
<comment type="similarity">
    <text evidence="2">Belongs to the MGMT family.</text>
</comment>
<dbReference type="KEGG" id="yrh:AABB31_16210"/>
<dbReference type="SUPFAM" id="SSF53155">
    <property type="entry name" value="Methylated DNA-protein cysteine methyltransferase domain"/>
    <property type="match status" value="1"/>
</dbReference>
<dbReference type="EC" id="2.1.1.63" evidence="3"/>
<dbReference type="Pfam" id="PF02805">
    <property type="entry name" value="Ada_Zn_binding"/>
    <property type="match status" value="1"/>
</dbReference>
<keyword evidence="4" id="KW-0489">Methyltransferase</keyword>
<dbReference type="InterPro" id="IPR036388">
    <property type="entry name" value="WH-like_DNA-bd_sf"/>
</dbReference>
<keyword evidence="11" id="KW-0479">Metal-binding</keyword>
<organism evidence="13 14">
    <name type="scientific">Yoonia rhodophyticola</name>
    <dbReference type="NCBI Taxonomy" id="3137370"/>
    <lineage>
        <taxon>Bacteria</taxon>
        <taxon>Pseudomonadati</taxon>
        <taxon>Pseudomonadota</taxon>
        <taxon>Alphaproteobacteria</taxon>
        <taxon>Rhodobacterales</taxon>
        <taxon>Paracoccaceae</taxon>
        <taxon>Yoonia</taxon>
    </lineage>
</organism>
<proteinExistence type="inferred from homology"/>
<evidence type="ECO:0000256" key="5">
    <source>
        <dbReference type="ARBA" id="ARBA00022679"/>
    </source>
</evidence>
<dbReference type="CDD" id="cd06445">
    <property type="entry name" value="ATase"/>
    <property type="match status" value="1"/>
</dbReference>
<comment type="catalytic activity">
    <reaction evidence="9">
        <text>a 6-O-methyl-2'-deoxyguanosine in DNA + L-cysteinyl-[protein] = S-methyl-L-cysteinyl-[protein] + a 2'-deoxyguanosine in DNA</text>
        <dbReference type="Rhea" id="RHEA:24000"/>
        <dbReference type="Rhea" id="RHEA-COMP:10131"/>
        <dbReference type="Rhea" id="RHEA-COMP:10132"/>
        <dbReference type="Rhea" id="RHEA-COMP:11367"/>
        <dbReference type="Rhea" id="RHEA-COMP:11368"/>
        <dbReference type="ChEBI" id="CHEBI:29950"/>
        <dbReference type="ChEBI" id="CHEBI:82612"/>
        <dbReference type="ChEBI" id="CHEBI:85445"/>
        <dbReference type="ChEBI" id="CHEBI:85448"/>
        <dbReference type="EC" id="2.1.1.63"/>
    </reaction>
</comment>
<dbReference type="SMART" id="SM00342">
    <property type="entry name" value="HTH_ARAC"/>
    <property type="match status" value="1"/>
</dbReference>
<feature type="active site" description="Nucleophile; methyl group acceptor from methylphosphotriester" evidence="10">
    <location>
        <position position="37"/>
    </location>
</feature>
<keyword evidence="11" id="KW-0862">Zinc</keyword>
<dbReference type="InterPro" id="IPR014048">
    <property type="entry name" value="MethylDNA_cys_MeTrfase_DNA-bd"/>
</dbReference>
<dbReference type="GO" id="GO:0006281">
    <property type="term" value="P:DNA repair"/>
    <property type="evidence" value="ECO:0007669"/>
    <property type="project" value="UniProtKB-KW"/>
</dbReference>
<dbReference type="FunFam" id="1.10.10.10:FF:000214">
    <property type="entry name" value="Methylated-DNA--protein-cysteine methyltransferase"/>
    <property type="match status" value="1"/>
</dbReference>
<evidence type="ECO:0000256" key="6">
    <source>
        <dbReference type="ARBA" id="ARBA00022763"/>
    </source>
</evidence>
<reference evidence="14" key="1">
    <citation type="submission" date="2024-04" db="EMBL/GenBank/DDBJ databases">
        <title>Phylogenomic analyses of a clade within the roseobacter group suggest taxonomic reassignments of species of the genera Aestuariivita, Citreicella, Loktanella, Nautella, Pelagibaca, Ruegeria, Thalassobius, Thiobacimonas and Tropicibacter, and the proposal o.</title>
        <authorList>
            <person name="Jeon C.O."/>
        </authorList>
    </citation>
    <scope>NUCLEOTIDE SEQUENCE [LARGE SCALE GENOMIC DNA]</scope>
    <source>
        <strain evidence="14">SS1-5</strain>
    </source>
</reference>
<keyword evidence="6" id="KW-0227">DNA damage</keyword>